<protein>
    <submittedName>
        <fullName evidence="2">Uncharacterized protein</fullName>
    </submittedName>
</protein>
<reference evidence="3" key="1">
    <citation type="journal article" date="2019" name="Int. J. Syst. Evol. Microbiol.">
        <title>The Global Catalogue of Microorganisms (GCM) 10K type strain sequencing project: providing services to taxonomists for standard genome sequencing and annotation.</title>
        <authorList>
            <consortium name="The Broad Institute Genomics Platform"/>
            <consortium name="The Broad Institute Genome Sequencing Center for Infectious Disease"/>
            <person name="Wu L."/>
            <person name="Ma J."/>
        </authorList>
    </citation>
    <scope>NUCLEOTIDE SEQUENCE [LARGE SCALE GENOMIC DNA]</scope>
    <source>
        <strain evidence="3">JCM 30234</strain>
    </source>
</reference>
<accession>A0ABW2UXN5</accession>
<dbReference type="EMBL" id="JBHTGR010000015">
    <property type="protein sequence ID" value="MFC7747092.1"/>
    <property type="molecule type" value="Genomic_DNA"/>
</dbReference>
<dbReference type="Proteomes" id="UP001596620">
    <property type="component" value="Unassembled WGS sequence"/>
</dbReference>
<keyword evidence="1" id="KW-0732">Signal</keyword>
<proteinExistence type="predicted"/>
<comment type="caution">
    <text evidence="2">The sequence shown here is derived from an EMBL/GenBank/DDBJ whole genome shotgun (WGS) entry which is preliminary data.</text>
</comment>
<feature type="signal peptide" evidence="1">
    <location>
        <begin position="1"/>
        <end position="26"/>
    </location>
</feature>
<gene>
    <name evidence="2" type="ORF">ACFQU8_07565</name>
</gene>
<feature type="chain" id="PRO_5045221501" evidence="1">
    <location>
        <begin position="27"/>
        <end position="53"/>
    </location>
</feature>
<evidence type="ECO:0000313" key="3">
    <source>
        <dbReference type="Proteomes" id="UP001596620"/>
    </source>
</evidence>
<evidence type="ECO:0000313" key="2">
    <source>
        <dbReference type="EMBL" id="MFC7747092.1"/>
    </source>
</evidence>
<dbReference type="RefSeq" id="WP_382358612.1">
    <property type="nucleotide sequence ID" value="NZ_JBHTGR010000015.1"/>
</dbReference>
<organism evidence="2 3">
    <name type="scientific">Lentibacillus kimchii</name>
    <dbReference type="NCBI Taxonomy" id="1542911"/>
    <lineage>
        <taxon>Bacteria</taxon>
        <taxon>Bacillati</taxon>
        <taxon>Bacillota</taxon>
        <taxon>Bacilli</taxon>
        <taxon>Bacillales</taxon>
        <taxon>Bacillaceae</taxon>
        <taxon>Lentibacillus</taxon>
    </lineage>
</organism>
<sequence>MNKKTFRNAAISTMAVSATVAAVAPAAVSADNQVDFVDIDQSNTHYESIMALA</sequence>
<name>A0ABW2UXN5_9BACI</name>
<evidence type="ECO:0000256" key="1">
    <source>
        <dbReference type="SAM" id="SignalP"/>
    </source>
</evidence>
<keyword evidence="3" id="KW-1185">Reference proteome</keyword>